<gene>
    <name evidence="1" type="ORF">JIN87_15290</name>
</gene>
<evidence type="ECO:0000313" key="1">
    <source>
        <dbReference type="EMBL" id="MBK1878243.1"/>
    </source>
</evidence>
<evidence type="ECO:0000313" key="2">
    <source>
        <dbReference type="Proteomes" id="UP000617628"/>
    </source>
</evidence>
<dbReference type="Proteomes" id="UP000617628">
    <property type="component" value="Unassembled WGS sequence"/>
</dbReference>
<accession>A0A934VS30</accession>
<reference evidence="1" key="1">
    <citation type="submission" date="2021-01" db="EMBL/GenBank/DDBJ databases">
        <title>Modified the classification status of verrucomicrobia.</title>
        <authorList>
            <person name="Feng X."/>
        </authorList>
    </citation>
    <scope>NUCLEOTIDE SEQUENCE</scope>
    <source>
        <strain evidence="1">KCTC 13126</strain>
    </source>
</reference>
<proteinExistence type="predicted"/>
<comment type="caution">
    <text evidence="1">The sequence shown here is derived from an EMBL/GenBank/DDBJ whole genome shotgun (WGS) entry which is preliminary data.</text>
</comment>
<keyword evidence="2" id="KW-1185">Reference proteome</keyword>
<protein>
    <submittedName>
        <fullName evidence="1">Uncharacterized protein</fullName>
    </submittedName>
</protein>
<organism evidence="1 2">
    <name type="scientific">Pelagicoccus mobilis</name>
    <dbReference type="NCBI Taxonomy" id="415221"/>
    <lineage>
        <taxon>Bacteria</taxon>
        <taxon>Pseudomonadati</taxon>
        <taxon>Verrucomicrobiota</taxon>
        <taxon>Opitutia</taxon>
        <taxon>Puniceicoccales</taxon>
        <taxon>Pelagicoccaceae</taxon>
        <taxon>Pelagicoccus</taxon>
    </lineage>
</organism>
<dbReference type="AlphaFoldDB" id="A0A934VS30"/>
<name>A0A934VS30_9BACT</name>
<dbReference type="EMBL" id="JAENIL010000027">
    <property type="protein sequence ID" value="MBK1878243.1"/>
    <property type="molecule type" value="Genomic_DNA"/>
</dbReference>
<sequence length="171" mass="19633">MPDYEKLLQANLPEALESALEELDRAFDIPKQLLQANVSAFEELSCCVFGYFARDDIFYLNKKGRELLRMRLPSLDEHRNSGPPIFWLEDDANLAAADQFVANRQKPILETRELITLAWGKTWLHGSKFPVRNVQGQTIALFFAGHELPPSRQIKLVADHYQQNQHQIGDN</sequence>
<dbReference type="RefSeq" id="WP_200356455.1">
    <property type="nucleotide sequence ID" value="NZ_JAENIL010000027.1"/>
</dbReference>